<evidence type="ECO:0000256" key="3">
    <source>
        <dbReference type="ARBA" id="ARBA00023295"/>
    </source>
</evidence>
<feature type="domain" description="Bacterial Ig-like" evidence="5">
    <location>
        <begin position="437"/>
        <end position="491"/>
    </location>
</feature>
<dbReference type="InterPro" id="IPR013783">
    <property type="entry name" value="Ig-like_fold"/>
</dbReference>
<dbReference type="Gene3D" id="2.60.40.10">
    <property type="entry name" value="Immunoglobulins"/>
    <property type="match status" value="2"/>
</dbReference>
<dbReference type="Gene3D" id="2.60.120.260">
    <property type="entry name" value="Galactose-binding domain-like"/>
    <property type="match status" value="2"/>
</dbReference>
<dbReference type="InterPro" id="IPR011683">
    <property type="entry name" value="Glyco_hydro_53"/>
</dbReference>
<dbReference type="Pfam" id="PF07745">
    <property type="entry name" value="Glyco_hydro_53"/>
    <property type="match status" value="1"/>
</dbReference>
<accession>A0ABU3GJP2</accession>
<dbReference type="EMBL" id="JAUZVT010000002">
    <property type="protein sequence ID" value="MDT3330923.1"/>
    <property type="molecule type" value="Genomic_DNA"/>
</dbReference>
<sequence length="1207" mass="125714">MPASRARRTTAATATTALLLGMLSAGVITAPVASAAEGPVDAGIVVPKVDGLPADFINGVDVSSVLSLEASGVVFRDDEGEPADLFDVLADHDVTDVRVRVWNDPFDADGNGYGGGDVDVDRAVEIGRRATEAGLRVLVDFHYSDFWADPAKQQAPKAWRDLGVDEKAAQTRDYTADALEEFADAGVDVHMVQVGNETNNAVAGVTGWPGMAKIFSAGSAAVRDVYPDALVAVHFTNPETAGRYAGYAANLKTYGVDYDVFASSYYPFWHGSTANLTSVLRQVADTYGKKVMVAETSWAHTLDDADGHGNVIDLPSEATQYPVSVQGQATAVRNVIQAVVDVGDAGIGVFYWEPAWLPVGPPDRLAQNKVLWERDGSGWASSFAGEYEPEDAGRWYGGSAWDNQALFAPDGTPLESLNVFSYARTGAVAPREVVDVEDPTVSFTDGDDIVLPATVAVTFNDGSVDDETVEWSRDAEWIGGPGTYTLGGTTSSGHATTVTVVIRPVNGLRNPGFEDADVSMWRVTGEGLALRATDDPRTGERSAHFYSGSAYTYTLRQTVSGLPAGRYSASGALQGDGEGSGGNVRLTVSSGDAAASADFGLDGWRAWSTPVTDAVTVAEGGSATVEVAASLPAGAWGTLDDLVLTRAADAVDTAGLRALVDRADDVERSAATTGSIETLDEAVRIARLVLSSSAPSADRVTAAEAALTAAFDGLVLVGEAPAPVVLPVAVTVGEGEPVRLPASVTVRAWDGAVRTAPATWSDAVSWITGPGEYQVRGRAAGTDVTAAVTVTVAAWVRDGGFESSDASPWTVTGTGATIGATTDASAGARAVSFWSGSAYRFAVTQRIAGVTPGTYAVSATAQGDGEQGDGEGNGALTVTATTGGRTVDAPVPLEGWQQFRTGTTPAVTVGADGILTVGVAADLPAEAWGTVDQIRVVRTGERVSTGELAAGIGDLEALDTAPYAAWSSARIPAAVEKARIVVAAAWPTAAEVDRARALLVDVRAGLVRTDADTATARPGTATLSNDNGYDTGLKDGDYTLTMNLWWGENASSVRFYENGRLLDTVPLAYRGTWAQTARVPVTGRADGTYRYTAVLANTRGETRTAEMTVVVDAAAPGIPVLSHDNHDGDGTFTVTANLWWGTNATSYRVFEDGRVVAEGDLAARTPKAQQATYAASGVSRGSHAYRVEFRNAAGTSTSTPLTVTVRR</sequence>
<evidence type="ECO:0000313" key="6">
    <source>
        <dbReference type="EMBL" id="MDT3330923.1"/>
    </source>
</evidence>
<dbReference type="SUPFAM" id="SSF81296">
    <property type="entry name" value="E set domains"/>
    <property type="match status" value="2"/>
</dbReference>
<name>A0ABU3GJP2_9MICO</name>
<keyword evidence="7" id="KW-1185">Reference proteome</keyword>
<dbReference type="EC" id="3.2.1.89" evidence="4"/>
<feature type="chain" id="PRO_5044969154" description="Arabinogalactan endo-beta-1,4-galactanase" evidence="4">
    <location>
        <begin position="36"/>
        <end position="1207"/>
    </location>
</feature>
<dbReference type="InterPro" id="IPR014756">
    <property type="entry name" value="Ig_E-set"/>
</dbReference>
<gene>
    <name evidence="6" type="ORF">Q9S78_09575</name>
</gene>
<keyword evidence="4" id="KW-0732">Signal</keyword>
<dbReference type="GO" id="GO:0016787">
    <property type="term" value="F:hydrolase activity"/>
    <property type="evidence" value="ECO:0007669"/>
    <property type="project" value="UniProtKB-KW"/>
</dbReference>
<dbReference type="Gene3D" id="3.20.20.80">
    <property type="entry name" value="Glycosidases"/>
    <property type="match status" value="1"/>
</dbReference>
<dbReference type="PANTHER" id="PTHR34983">
    <property type="entry name" value="ARABINOGALACTAN ENDO-BETA-1,4-GALACTANASE A"/>
    <property type="match status" value="1"/>
</dbReference>
<dbReference type="InterPro" id="IPR011081">
    <property type="entry name" value="Big_4"/>
</dbReference>
<feature type="domain" description="Bacterial Ig-like" evidence="5">
    <location>
        <begin position="727"/>
        <end position="781"/>
    </location>
</feature>
<organism evidence="6 7">
    <name type="scientific">Microbacterium aquilitoris</name>
    <dbReference type="NCBI Taxonomy" id="3067307"/>
    <lineage>
        <taxon>Bacteria</taxon>
        <taxon>Bacillati</taxon>
        <taxon>Actinomycetota</taxon>
        <taxon>Actinomycetes</taxon>
        <taxon>Micrococcales</taxon>
        <taxon>Microbacteriaceae</taxon>
        <taxon>Microbacterium</taxon>
    </lineage>
</organism>
<dbReference type="Pfam" id="PF07532">
    <property type="entry name" value="Big_4"/>
    <property type="match status" value="2"/>
</dbReference>
<evidence type="ECO:0000259" key="5">
    <source>
        <dbReference type="Pfam" id="PF07532"/>
    </source>
</evidence>
<comment type="catalytic activity">
    <reaction evidence="4">
        <text>The enzyme specifically hydrolyzes (1-&gt;4)-beta-D-galactosidic linkages in type I arabinogalactans.</text>
        <dbReference type="EC" id="3.2.1.89"/>
    </reaction>
</comment>
<dbReference type="SUPFAM" id="SSF51445">
    <property type="entry name" value="(Trans)glycosidases"/>
    <property type="match status" value="1"/>
</dbReference>
<evidence type="ECO:0000256" key="1">
    <source>
        <dbReference type="ARBA" id="ARBA00010687"/>
    </source>
</evidence>
<evidence type="ECO:0000256" key="2">
    <source>
        <dbReference type="ARBA" id="ARBA00022801"/>
    </source>
</evidence>
<feature type="signal peptide" evidence="4">
    <location>
        <begin position="1"/>
        <end position="35"/>
    </location>
</feature>
<dbReference type="RefSeq" id="WP_311870098.1">
    <property type="nucleotide sequence ID" value="NZ_JAUZVT010000002.1"/>
</dbReference>
<dbReference type="InterPro" id="IPR017853">
    <property type="entry name" value="GH"/>
</dbReference>
<keyword evidence="2 4" id="KW-0378">Hydrolase</keyword>
<dbReference type="PANTHER" id="PTHR34983:SF2">
    <property type="entry name" value="ENDO-BETA-1,4-GALACTANASE"/>
    <property type="match status" value="1"/>
</dbReference>
<evidence type="ECO:0000313" key="7">
    <source>
        <dbReference type="Proteomes" id="UP001262835"/>
    </source>
</evidence>
<comment type="similarity">
    <text evidence="1 4">Belongs to the glycosyl hydrolase 53 family.</text>
</comment>
<protein>
    <recommendedName>
        <fullName evidence="4">Arabinogalactan endo-beta-1,4-galactanase</fullName>
        <ecNumber evidence="4">3.2.1.89</ecNumber>
    </recommendedName>
</protein>
<proteinExistence type="inferred from homology"/>
<keyword evidence="3 4" id="KW-0326">Glycosidase</keyword>
<evidence type="ECO:0000256" key="4">
    <source>
        <dbReference type="RuleBase" id="RU361192"/>
    </source>
</evidence>
<reference evidence="6 7" key="1">
    <citation type="submission" date="2023-08" db="EMBL/GenBank/DDBJ databases">
        <title>Microbacterium aquilitoris sp. nov. and Microbacterium gwkjibeachense sp. nov., isolated from beach.</title>
        <authorList>
            <person name="Lee S.D."/>
            <person name="Yang H."/>
            <person name="Kim I."/>
        </authorList>
    </citation>
    <scope>NUCLEOTIDE SEQUENCE [LARGE SCALE GENOMIC DNA]</scope>
    <source>
        <strain evidence="6 7">KSW-18</strain>
    </source>
</reference>
<dbReference type="Proteomes" id="UP001262835">
    <property type="component" value="Unassembled WGS sequence"/>
</dbReference>
<comment type="caution">
    <text evidence="6">The sequence shown here is derived from an EMBL/GenBank/DDBJ whole genome shotgun (WGS) entry which is preliminary data.</text>
</comment>